<feature type="transmembrane region" description="Helical" evidence="1">
    <location>
        <begin position="90"/>
        <end position="113"/>
    </location>
</feature>
<keyword evidence="1" id="KW-0472">Membrane</keyword>
<feature type="transmembrane region" description="Helical" evidence="1">
    <location>
        <begin position="38"/>
        <end position="62"/>
    </location>
</feature>
<sequence>MCPLANLLHHPVLCICSGMPIMLNLSRRQIMPQRSRRTMVECLVVLVFCNALLFVPLLSGLIRNWVCCKMLSLLPSHMVSTLDTSLCMDAVFSAMISLCLNTTSAPIALYVSVFG</sequence>
<dbReference type="EMBL" id="CAUJNA010003237">
    <property type="protein sequence ID" value="CAJ1396607.1"/>
    <property type="molecule type" value="Genomic_DNA"/>
</dbReference>
<name>A0AA36N712_9DINO</name>
<dbReference type="Proteomes" id="UP001178507">
    <property type="component" value="Unassembled WGS sequence"/>
</dbReference>
<protein>
    <submittedName>
        <fullName evidence="2">Uncharacterized protein</fullName>
    </submittedName>
</protein>
<keyword evidence="1" id="KW-0812">Transmembrane</keyword>
<proteinExistence type="predicted"/>
<keyword evidence="3" id="KW-1185">Reference proteome</keyword>
<evidence type="ECO:0000256" key="1">
    <source>
        <dbReference type="SAM" id="Phobius"/>
    </source>
</evidence>
<keyword evidence="1" id="KW-1133">Transmembrane helix</keyword>
<evidence type="ECO:0000313" key="2">
    <source>
        <dbReference type="EMBL" id="CAJ1396607.1"/>
    </source>
</evidence>
<comment type="caution">
    <text evidence="2">The sequence shown here is derived from an EMBL/GenBank/DDBJ whole genome shotgun (WGS) entry which is preliminary data.</text>
</comment>
<evidence type="ECO:0000313" key="3">
    <source>
        <dbReference type="Proteomes" id="UP001178507"/>
    </source>
</evidence>
<organism evidence="2 3">
    <name type="scientific">Effrenium voratum</name>
    <dbReference type="NCBI Taxonomy" id="2562239"/>
    <lineage>
        <taxon>Eukaryota</taxon>
        <taxon>Sar</taxon>
        <taxon>Alveolata</taxon>
        <taxon>Dinophyceae</taxon>
        <taxon>Suessiales</taxon>
        <taxon>Symbiodiniaceae</taxon>
        <taxon>Effrenium</taxon>
    </lineage>
</organism>
<gene>
    <name evidence="2" type="ORF">EVOR1521_LOCUS20805</name>
</gene>
<accession>A0AA36N712</accession>
<reference evidence="2" key="1">
    <citation type="submission" date="2023-08" db="EMBL/GenBank/DDBJ databases">
        <authorList>
            <person name="Chen Y."/>
            <person name="Shah S."/>
            <person name="Dougan E. K."/>
            <person name="Thang M."/>
            <person name="Chan C."/>
        </authorList>
    </citation>
    <scope>NUCLEOTIDE SEQUENCE</scope>
</reference>
<feature type="transmembrane region" description="Helical" evidence="1">
    <location>
        <begin position="6"/>
        <end position="26"/>
    </location>
</feature>
<dbReference type="AlphaFoldDB" id="A0AA36N712"/>